<name>A0A839ZBE5_9HYPH</name>
<protein>
    <submittedName>
        <fullName evidence="1">Uncharacterized protein</fullName>
    </submittedName>
</protein>
<evidence type="ECO:0000313" key="1">
    <source>
        <dbReference type="EMBL" id="MBB3772026.1"/>
    </source>
</evidence>
<evidence type="ECO:0000313" key="2">
    <source>
        <dbReference type="Proteomes" id="UP000533469"/>
    </source>
</evidence>
<dbReference type="Proteomes" id="UP000533469">
    <property type="component" value="Unassembled WGS sequence"/>
</dbReference>
<accession>A0A839ZBE5</accession>
<dbReference type="AlphaFoldDB" id="A0A839ZBE5"/>
<organism evidence="1 2">
    <name type="scientific">Ancylobacter tetraedralis</name>
    <dbReference type="NCBI Taxonomy" id="217068"/>
    <lineage>
        <taxon>Bacteria</taxon>
        <taxon>Pseudomonadati</taxon>
        <taxon>Pseudomonadota</taxon>
        <taxon>Alphaproteobacteria</taxon>
        <taxon>Hyphomicrobiales</taxon>
        <taxon>Xanthobacteraceae</taxon>
        <taxon>Ancylobacter</taxon>
    </lineage>
</organism>
<comment type="caution">
    <text evidence="1">The sequence shown here is derived from an EMBL/GenBank/DDBJ whole genome shotgun (WGS) entry which is preliminary data.</text>
</comment>
<proteinExistence type="predicted"/>
<keyword evidence="2" id="KW-1185">Reference proteome</keyword>
<sequence length="243" mass="26756">MAEQNTQIVPFFRTVAEHDPAASKREGRPIYRDVEIVEVRIAGDRNFAPVFHAHQMWKRVDGVEYTYAERWPEQYRRFKDDLVQTAEGTPLEELPFLTNAKRSELRALKIYTAEALAGLEGRNLKTLGLGGTELKLQAQTYLQNARGSADVVGLAAQIAALQQQIEDMRAAGMGIPPAPPAYSEPPAFGPVADGYEDLDDETLKVMIADIAGARPRGNPSHDTLVRTLRELRSSEAGAANEAA</sequence>
<reference evidence="1 2" key="1">
    <citation type="submission" date="2020-08" db="EMBL/GenBank/DDBJ databases">
        <title>Genomic Encyclopedia of Type Strains, Phase IV (KMG-IV): sequencing the most valuable type-strain genomes for metagenomic binning, comparative biology and taxonomic classification.</title>
        <authorList>
            <person name="Goeker M."/>
        </authorList>
    </citation>
    <scope>NUCLEOTIDE SEQUENCE [LARGE SCALE GENOMIC DNA]</scope>
    <source>
        <strain evidence="1 2">DSM 5895</strain>
    </source>
</reference>
<gene>
    <name evidence="1" type="ORF">FHS55_002635</name>
</gene>
<dbReference type="EMBL" id="JACICD010000004">
    <property type="protein sequence ID" value="MBB3772026.1"/>
    <property type="molecule type" value="Genomic_DNA"/>
</dbReference>
<dbReference type="RefSeq" id="WP_183190171.1">
    <property type="nucleotide sequence ID" value="NZ_JACICD010000004.1"/>
</dbReference>